<proteinExistence type="predicted"/>
<dbReference type="PROSITE" id="PS50234">
    <property type="entry name" value="VWFA"/>
    <property type="match status" value="1"/>
</dbReference>
<dbReference type="RefSeq" id="WP_107720188.1">
    <property type="nucleotide sequence ID" value="NZ_CP028475.1"/>
</dbReference>
<feature type="signal peptide" evidence="1">
    <location>
        <begin position="1"/>
        <end position="22"/>
    </location>
</feature>
<accession>A0A2R4M3R2</accession>
<dbReference type="Pfam" id="PF13519">
    <property type="entry name" value="VWA_2"/>
    <property type="match status" value="1"/>
</dbReference>
<dbReference type="KEGG" id="cbak:DA792_12310"/>
<dbReference type="AlphaFoldDB" id="A0A2R4M3R2"/>
<dbReference type="InterPro" id="IPR002035">
    <property type="entry name" value="VWF_A"/>
</dbReference>
<dbReference type="EMBL" id="CP028475">
    <property type="protein sequence ID" value="AVW91758.1"/>
    <property type="molecule type" value="Genomic_DNA"/>
</dbReference>
<reference evidence="3 4" key="1">
    <citation type="submission" date="2018-03" db="EMBL/GenBank/DDBJ databases">
        <title>The Complete Genome of Celeribacter baekdonensis strain LH4, a Thiosulfate-Oxidizing Alphaproteobacterium Isolated from Gulf of Mexico Continental Slope Sediments.</title>
        <authorList>
            <person name="Flood B.E."/>
            <person name="Bailey J.V."/>
            <person name="Leprich D."/>
        </authorList>
    </citation>
    <scope>NUCLEOTIDE SEQUENCE [LARGE SCALE GENOMIC DNA]</scope>
    <source>
        <strain evidence="3 4">LH4</strain>
    </source>
</reference>
<evidence type="ECO:0000256" key="1">
    <source>
        <dbReference type="SAM" id="SignalP"/>
    </source>
</evidence>
<dbReference type="InterPro" id="IPR036465">
    <property type="entry name" value="vWFA_dom_sf"/>
</dbReference>
<dbReference type="OrthoDB" id="9783818at2"/>
<name>A0A2R4M3R2_9RHOB</name>
<keyword evidence="1" id="KW-0732">Signal</keyword>
<organism evidence="3 4">
    <name type="scientific">Celeribacter baekdonensis</name>
    <dbReference type="NCBI Taxonomy" id="875171"/>
    <lineage>
        <taxon>Bacteria</taxon>
        <taxon>Pseudomonadati</taxon>
        <taxon>Pseudomonadota</taxon>
        <taxon>Alphaproteobacteria</taxon>
        <taxon>Rhodobacterales</taxon>
        <taxon>Roseobacteraceae</taxon>
        <taxon>Celeribacter</taxon>
    </lineage>
</organism>
<dbReference type="SMART" id="SM00327">
    <property type="entry name" value="VWA"/>
    <property type="match status" value="1"/>
</dbReference>
<dbReference type="Gene3D" id="3.40.50.410">
    <property type="entry name" value="von Willebrand factor, type A domain"/>
    <property type="match status" value="1"/>
</dbReference>
<protein>
    <recommendedName>
        <fullName evidence="2">VWFA domain-containing protein</fullName>
    </recommendedName>
</protein>
<sequence length="958" mass="100242">MRTALKGLIASLFLFLPIMASAQDRASVLILDASGSMWSQLDDGTSRIEVARDVLSDFLAARDPAQPLGVIAYGHNRKGDCSDIEVLAPVGRQDPNSLGARLRTLNPRGKTPLADALQLAASQIPASSEEADIVLVTDGLETCGGHVCAVASGLAAMGIPVRAHVVGFGLTESEMAQISCVADTTGGLVLSTQSGAELADALIRTTAPVVGEDLPADQATLNLTIRADIAGRPDRVQFSAENLATGAVSPLGTLDFTQAAALPVDLIASDYRIIADAGEMGHGEIVVPVVAGDNRTIYVPFQGLLPTLDMPAPTGAFRAGVNALLPYRVREEGLATGGGDFILSLLPLDASTTTDRRYDYASQDSTLGGHVGAFRAPPEPGDYLLTFSRNAELPIDAAMKTFVVSFVERPDVTLTAPPAVEPGADIPVTIAGGMGSDDWLEIRLNDQRVSWDNTVTLAEFFDNRYGPAKPLLAPTQPGEYELVYIFGGLDDAHQVATRLPLTVGPVVDFDEEARATDADTNTPAPTTQLAQAARCDDDSGCGMGEDVPQAGSDVVQVVIAADGAEGQPVDWTLIPIGRENESPIASGTAIAGPWTTVLDVGIWGVNGLADGATYFGHITVSANGSTSFMIPRDMPIDLATDIEPPLSDDIGFACHDAVQCSFEDDAAQIIGVLPAGWVTDVPTREAYVAGGDRGLVRMRFFNPDAPENTVILNPRQWLKMNGPCLEVQPGLLCRFEPASAETLAAFDMLKLLLRDTAPRNLPSPAEAMATILSDLTKEDPDAAKAMEALMGAAASGNAIPDVAGVLSTLATGGTATPTTTPYVPGEVLRRCPLKAACPFEQPNMQIAGVLPPSWSVEVMTRQADGTVSTWFTDKDPAGNAKRIGLNQSGGDGCVETRVGTLCAFTPYIATDEIGLIASNLVQGGTADVRNAIADKVDAPKPITNPAALDALLSHLEGN</sequence>
<feature type="chain" id="PRO_5015331157" description="VWFA domain-containing protein" evidence="1">
    <location>
        <begin position="23"/>
        <end position="958"/>
    </location>
</feature>
<feature type="domain" description="VWFA" evidence="2">
    <location>
        <begin position="26"/>
        <end position="206"/>
    </location>
</feature>
<evidence type="ECO:0000313" key="4">
    <source>
        <dbReference type="Proteomes" id="UP000241447"/>
    </source>
</evidence>
<dbReference type="Proteomes" id="UP000241447">
    <property type="component" value="Chromosome"/>
</dbReference>
<evidence type="ECO:0000313" key="3">
    <source>
        <dbReference type="EMBL" id="AVW91758.1"/>
    </source>
</evidence>
<gene>
    <name evidence="3" type="ORF">DA792_12310</name>
</gene>
<dbReference type="SUPFAM" id="SSF53300">
    <property type="entry name" value="vWA-like"/>
    <property type="match status" value="1"/>
</dbReference>
<evidence type="ECO:0000259" key="2">
    <source>
        <dbReference type="PROSITE" id="PS50234"/>
    </source>
</evidence>